<dbReference type="AlphaFoldDB" id="A0A6C0IWY1"/>
<evidence type="ECO:0000313" key="1">
    <source>
        <dbReference type="EMBL" id="QHT96347.1"/>
    </source>
</evidence>
<sequence>MDNRYYKYGCPPLMSDGRFLTSWVDSDVLNQYIRHVNKIKSSNDYRIFLQKNGNTIINRERAFLIKKNTCAIGGKCPKVGCNKSE</sequence>
<name>A0A6C0IWY1_9ZZZZ</name>
<accession>A0A6C0IWY1</accession>
<proteinExistence type="predicted"/>
<dbReference type="EMBL" id="MN740256">
    <property type="protein sequence ID" value="QHT96347.1"/>
    <property type="molecule type" value="Genomic_DNA"/>
</dbReference>
<protein>
    <submittedName>
        <fullName evidence="1">Uncharacterized protein</fullName>
    </submittedName>
</protein>
<reference evidence="1" key="1">
    <citation type="journal article" date="2020" name="Nature">
        <title>Giant virus diversity and host interactions through global metagenomics.</title>
        <authorList>
            <person name="Schulz F."/>
            <person name="Roux S."/>
            <person name="Paez-Espino D."/>
            <person name="Jungbluth S."/>
            <person name="Walsh D.A."/>
            <person name="Denef V.J."/>
            <person name="McMahon K.D."/>
            <person name="Konstantinidis K.T."/>
            <person name="Eloe-Fadrosh E.A."/>
            <person name="Kyrpides N.C."/>
            <person name="Woyke T."/>
        </authorList>
    </citation>
    <scope>NUCLEOTIDE SEQUENCE</scope>
    <source>
        <strain evidence="1">GVMAG-M-3300024302-11</strain>
    </source>
</reference>
<organism evidence="1">
    <name type="scientific">viral metagenome</name>
    <dbReference type="NCBI Taxonomy" id="1070528"/>
    <lineage>
        <taxon>unclassified sequences</taxon>
        <taxon>metagenomes</taxon>
        <taxon>organismal metagenomes</taxon>
    </lineage>
</organism>